<organism evidence="1 2">
    <name type="scientific">Achromobacter seleniivolatilans</name>
    <dbReference type="NCBI Taxonomy" id="3047478"/>
    <lineage>
        <taxon>Bacteria</taxon>
        <taxon>Pseudomonadati</taxon>
        <taxon>Pseudomonadota</taxon>
        <taxon>Betaproteobacteria</taxon>
        <taxon>Burkholderiales</taxon>
        <taxon>Alcaligenaceae</taxon>
        <taxon>Achromobacter</taxon>
    </lineage>
</organism>
<accession>A0ABY9M7S3</accession>
<dbReference type="Proteomes" id="UP001234798">
    <property type="component" value="Chromosome"/>
</dbReference>
<reference evidence="1 2" key="1">
    <citation type="submission" date="2023-08" db="EMBL/GenBank/DDBJ databases">
        <title>Achromobacter seleniivolatilans sp. nov., isolated from seleniferous soil.</title>
        <authorList>
            <person name="Zhang S."/>
            <person name="Li K."/>
            <person name="Peng J."/>
            <person name="Zhao Q."/>
            <person name="Wang H."/>
            <person name="Guo Y."/>
        </authorList>
    </citation>
    <scope>NUCLEOTIDE SEQUENCE [LARGE SCALE GENOMIC DNA]</scope>
    <source>
        <strain evidence="1 2">R39</strain>
    </source>
</reference>
<protein>
    <submittedName>
        <fullName evidence="1">Uncharacterized protein</fullName>
    </submittedName>
</protein>
<dbReference type="RefSeq" id="WP_306948651.1">
    <property type="nucleotide sequence ID" value="NZ_CP132976.1"/>
</dbReference>
<evidence type="ECO:0000313" key="1">
    <source>
        <dbReference type="EMBL" id="WMD23048.1"/>
    </source>
</evidence>
<evidence type="ECO:0000313" key="2">
    <source>
        <dbReference type="Proteomes" id="UP001234798"/>
    </source>
</evidence>
<name>A0ABY9M7S3_9BURK</name>
<sequence length="220" mass="25108">MPPIETQKNENPSSAHHKLEIELSERYEDAPNQIADAARLWIVEAIERRVYSHGLTNAQVDTTSLKRLKEKVDCLNRSLGHRSQQSVDRFLKPPTYSGQKLWIHLHLLGLPVSSAAKRLDEAFRNTFRYVVYPVGQYLKEVNLLDFPIDEEDALTRDAEIVNFGWIPVCAPEPRLAVQEELTDGLVSLNDLARQIDALNKKNSAEAWLKAWKELNSKALE</sequence>
<gene>
    <name evidence="1" type="ORF">RAS12_11940</name>
</gene>
<dbReference type="EMBL" id="CP132976">
    <property type="protein sequence ID" value="WMD23048.1"/>
    <property type="molecule type" value="Genomic_DNA"/>
</dbReference>
<proteinExistence type="predicted"/>
<keyword evidence="2" id="KW-1185">Reference proteome</keyword>